<gene>
    <name evidence="2" type="ORF">MmTuc01_0516</name>
</gene>
<feature type="region of interest" description="Disordered" evidence="1">
    <location>
        <begin position="1"/>
        <end position="24"/>
    </location>
</feature>
<organism evidence="2 3">
    <name type="scientific">Methanosarcina mazei Tuc01</name>
    <dbReference type="NCBI Taxonomy" id="1236903"/>
    <lineage>
        <taxon>Archaea</taxon>
        <taxon>Methanobacteriati</taxon>
        <taxon>Methanobacteriota</taxon>
        <taxon>Stenosarchaea group</taxon>
        <taxon>Methanomicrobia</taxon>
        <taxon>Methanosarcinales</taxon>
        <taxon>Methanosarcinaceae</taxon>
        <taxon>Methanosarcina</taxon>
    </lineage>
</organism>
<proteinExistence type="predicted"/>
<evidence type="ECO:0000313" key="2">
    <source>
        <dbReference type="EMBL" id="AGF95947.1"/>
    </source>
</evidence>
<reference evidence="2 3" key="1">
    <citation type="journal article" date="2013" name="Genome Announc.">
        <title>Complete Genome of a Methanosarcina mazei Strain Isolated from Sediment Samples from an Amazonian Flooded Area.</title>
        <authorList>
            <person name="Assis das Gracas D."/>
            <person name="Thiago Juca Ramos R."/>
            <person name="Vieira Araujo A.C."/>
            <person name="Zahlouth R."/>
            <person name="Ribeiro Carneiro A."/>
            <person name="Souza Lopes T."/>
            <person name="Azevedo Barauna R."/>
            <person name="Azevedo V."/>
            <person name="Cruz Schneider M.P."/>
            <person name="Pellizari V.H."/>
            <person name="Silva A."/>
        </authorList>
    </citation>
    <scope>NUCLEOTIDE SEQUENCE [LARGE SCALE GENOMIC DNA]</scope>
    <source>
        <strain evidence="2 3">Tuc01</strain>
    </source>
</reference>
<dbReference type="EMBL" id="CP004144">
    <property type="protein sequence ID" value="AGF95947.1"/>
    <property type="molecule type" value="Genomic_DNA"/>
</dbReference>
<name>M1P6F2_METMZ</name>
<evidence type="ECO:0000256" key="1">
    <source>
        <dbReference type="SAM" id="MobiDB-lite"/>
    </source>
</evidence>
<protein>
    <submittedName>
        <fullName evidence="2">Uncharacterized protein</fullName>
    </submittedName>
</protein>
<dbReference type="KEGG" id="mmaz:MmTuc01_0516"/>
<dbReference type="Proteomes" id="UP000011718">
    <property type="component" value="Chromosome"/>
</dbReference>
<evidence type="ECO:0000313" key="3">
    <source>
        <dbReference type="Proteomes" id="UP000011718"/>
    </source>
</evidence>
<dbReference type="AlphaFoldDB" id="M1P6F2"/>
<dbReference type="HOGENOM" id="CLU_3194518_0_0_2"/>
<sequence length="45" mass="5088">MSAIPTTKAGKNSPQRCLDISEEQKKRAEKTIFDMGEINIRGHRT</sequence>
<accession>M1P6F2</accession>
<dbReference type="BioCyc" id="MMAZ1236903:G139K-498-MONOMER"/>